<dbReference type="InterPro" id="IPR001466">
    <property type="entry name" value="Beta-lactam-related"/>
</dbReference>
<keyword evidence="2" id="KW-0378">Hydrolase</keyword>
<dbReference type="SUPFAM" id="SSF56601">
    <property type="entry name" value="beta-lactamase/transpeptidase-like"/>
    <property type="match status" value="1"/>
</dbReference>
<gene>
    <name evidence="2" type="ORF">ACFFJ6_22555</name>
</gene>
<dbReference type="Pfam" id="PF00144">
    <property type="entry name" value="Beta-lactamase"/>
    <property type="match status" value="1"/>
</dbReference>
<dbReference type="PANTHER" id="PTHR43283:SF7">
    <property type="entry name" value="BETA-LACTAMASE-RELATED DOMAIN-CONTAINING PROTEIN"/>
    <property type="match status" value="1"/>
</dbReference>
<dbReference type="Gene3D" id="3.40.710.10">
    <property type="entry name" value="DD-peptidase/beta-lactamase superfamily"/>
    <property type="match status" value="1"/>
</dbReference>
<dbReference type="PANTHER" id="PTHR43283">
    <property type="entry name" value="BETA-LACTAMASE-RELATED"/>
    <property type="match status" value="1"/>
</dbReference>
<evidence type="ECO:0000313" key="2">
    <source>
        <dbReference type="EMBL" id="MFC0243284.1"/>
    </source>
</evidence>
<dbReference type="GO" id="GO:0016787">
    <property type="term" value="F:hydrolase activity"/>
    <property type="evidence" value="ECO:0007669"/>
    <property type="project" value="UniProtKB-KW"/>
</dbReference>
<dbReference type="EC" id="3.-.-.-" evidence="2"/>
<dbReference type="InterPro" id="IPR050789">
    <property type="entry name" value="Diverse_Enzym_Activities"/>
</dbReference>
<dbReference type="Proteomes" id="UP001589775">
    <property type="component" value="Unassembled WGS sequence"/>
</dbReference>
<evidence type="ECO:0000313" key="3">
    <source>
        <dbReference type="Proteomes" id="UP001589775"/>
    </source>
</evidence>
<dbReference type="InterPro" id="IPR012338">
    <property type="entry name" value="Beta-lactam/transpept-like"/>
</dbReference>
<evidence type="ECO:0000259" key="1">
    <source>
        <dbReference type="Pfam" id="PF00144"/>
    </source>
</evidence>
<name>A0ABV6EYH1_9BRAD</name>
<keyword evidence="3" id="KW-1185">Reference proteome</keyword>
<dbReference type="RefSeq" id="WP_378392033.1">
    <property type="nucleotide sequence ID" value="NZ_JBHLWM010000008.1"/>
</dbReference>
<proteinExistence type="predicted"/>
<accession>A0ABV6EYH1</accession>
<protein>
    <submittedName>
        <fullName evidence="2">Serine hydrolase domain-containing protein</fullName>
        <ecNumber evidence="2">3.-.-.-</ecNumber>
    </submittedName>
</protein>
<feature type="domain" description="Beta-lactamase-related" evidence="1">
    <location>
        <begin position="86"/>
        <end position="377"/>
    </location>
</feature>
<sequence>MRPSEIMRGSPAAPQAQVTRANWRTFPAIRWGFTHVRELLPTAEIRRADQASPLPMAPREILGLGFVAPDGTETSVSATLQETFADALLVMHRGALVHEWYGDGMTAATPHLICSVSKSIAGTLGGVLVGRGLIDPDAQVVSYLPELKGSAYDGCTVRHLLDMTVGIAFEENYEDPAGDVARYRYASGWDLPPPGVEVTDQRSLLARMPASGKPHGKVFHYVSPNTDVLGWVYERACGASYPAILSEYLWQPMGAAENASMTLDALGASRSAGGISATARDLVRFGEMIRCRGNVAGRQVVPGWWIDDIHTNGDSQAWADGDLAEIFPGARYRSKWYTIDPARGDLAAIGIHGQWIYVDVQTDTVIVKLATHPKAMDIALDLRWLAAYRAIAAHVAAS</sequence>
<comment type="caution">
    <text evidence="2">The sequence shown here is derived from an EMBL/GenBank/DDBJ whole genome shotgun (WGS) entry which is preliminary data.</text>
</comment>
<dbReference type="EMBL" id="JBHLWM010000008">
    <property type="protein sequence ID" value="MFC0243284.1"/>
    <property type="molecule type" value="Genomic_DNA"/>
</dbReference>
<reference evidence="2 3" key="1">
    <citation type="submission" date="2024-09" db="EMBL/GenBank/DDBJ databases">
        <authorList>
            <person name="Sun Q."/>
            <person name="Mori K."/>
        </authorList>
    </citation>
    <scope>NUCLEOTIDE SEQUENCE [LARGE SCALE GENOMIC DNA]</scope>
    <source>
        <strain evidence="2 3">KCTC 23279</strain>
    </source>
</reference>
<organism evidence="2 3">
    <name type="scientific">Rhodopseudomonas telluris</name>
    <dbReference type="NCBI Taxonomy" id="644215"/>
    <lineage>
        <taxon>Bacteria</taxon>
        <taxon>Pseudomonadati</taxon>
        <taxon>Pseudomonadota</taxon>
        <taxon>Alphaproteobacteria</taxon>
        <taxon>Hyphomicrobiales</taxon>
        <taxon>Nitrobacteraceae</taxon>
        <taxon>Rhodopseudomonas</taxon>
    </lineage>
</organism>